<gene>
    <name evidence="6" type="ORF">D1164_02905</name>
    <name evidence="5" type="ORF">D1164_15860</name>
</gene>
<evidence type="ECO:0000313" key="6">
    <source>
        <dbReference type="EMBL" id="RIH66570.1"/>
    </source>
</evidence>
<evidence type="ECO:0000256" key="3">
    <source>
        <dbReference type="ARBA" id="ARBA00023014"/>
    </source>
</evidence>
<dbReference type="InterPro" id="IPR027417">
    <property type="entry name" value="P-loop_NTPase"/>
</dbReference>
<dbReference type="PROSITE" id="PS00198">
    <property type="entry name" value="4FE4S_FER_1"/>
    <property type="match status" value="1"/>
</dbReference>
<organism evidence="6 7">
    <name type="scientific">Mariniphaga sediminis</name>
    <dbReference type="NCBI Taxonomy" id="1628158"/>
    <lineage>
        <taxon>Bacteria</taxon>
        <taxon>Pseudomonadati</taxon>
        <taxon>Bacteroidota</taxon>
        <taxon>Bacteroidia</taxon>
        <taxon>Marinilabiliales</taxon>
        <taxon>Prolixibacteraceae</taxon>
        <taxon>Mariniphaga</taxon>
    </lineage>
</organism>
<dbReference type="EMBL" id="QWET01000012">
    <property type="protein sequence ID" value="RIH64291.1"/>
    <property type="molecule type" value="Genomic_DNA"/>
</dbReference>
<reference evidence="6" key="2">
    <citation type="submission" date="2018-08" db="EMBL/GenBank/DDBJ databases">
        <authorList>
            <person name="Ferrada E.E."/>
            <person name="Latorre B.A."/>
        </authorList>
    </citation>
    <scope>NUCLEOTIDE SEQUENCE</scope>
    <source>
        <strain evidence="6">SY21</strain>
    </source>
</reference>
<dbReference type="Gene3D" id="3.40.50.300">
    <property type="entry name" value="P-loop containing nucleotide triphosphate hydrolases"/>
    <property type="match status" value="1"/>
</dbReference>
<dbReference type="AlphaFoldDB" id="A0A399D8L3"/>
<evidence type="ECO:0000256" key="2">
    <source>
        <dbReference type="ARBA" id="ARBA00023004"/>
    </source>
</evidence>
<evidence type="ECO:0000313" key="5">
    <source>
        <dbReference type="EMBL" id="RIH64291.1"/>
    </source>
</evidence>
<dbReference type="Pfam" id="PF00037">
    <property type="entry name" value="Fer4"/>
    <property type="match status" value="1"/>
</dbReference>
<dbReference type="InterPro" id="IPR002586">
    <property type="entry name" value="CobQ/CobB/MinD/ParA_Nub-bd_dom"/>
</dbReference>
<keyword evidence="2" id="KW-0408">Iron</keyword>
<dbReference type="Proteomes" id="UP000266441">
    <property type="component" value="Unassembled WGS sequence"/>
</dbReference>
<feature type="domain" description="4Fe-4S ferredoxin-type" evidence="4">
    <location>
        <begin position="63"/>
        <end position="92"/>
    </location>
</feature>
<dbReference type="Gene3D" id="3.30.70.20">
    <property type="match status" value="1"/>
</dbReference>
<dbReference type="PANTHER" id="PTHR43063:SF1">
    <property type="entry name" value="4FE-4S CLUSTER CONTAINING PARA FAMILY ATPASE PROTEIN"/>
    <property type="match status" value="1"/>
</dbReference>
<reference evidence="6 7" key="1">
    <citation type="journal article" date="2015" name="Int. J. Syst. Evol. Microbiol.">
        <title>Mariniphaga sediminis sp. nov., isolated from coastal sediment.</title>
        <authorList>
            <person name="Wang F.Q."/>
            <person name="Shen Q.Y."/>
            <person name="Chen G.J."/>
            <person name="Du Z.J."/>
        </authorList>
    </citation>
    <scope>NUCLEOTIDE SEQUENCE [LARGE SCALE GENOMIC DNA]</scope>
    <source>
        <strain evidence="6 7">SY21</strain>
    </source>
</reference>
<dbReference type="PROSITE" id="PS51379">
    <property type="entry name" value="4FE4S_FER_2"/>
    <property type="match status" value="2"/>
</dbReference>
<name>A0A399D8L3_9BACT</name>
<dbReference type="GO" id="GO:0046872">
    <property type="term" value="F:metal ion binding"/>
    <property type="evidence" value="ECO:0007669"/>
    <property type="project" value="UniProtKB-KW"/>
</dbReference>
<dbReference type="OrthoDB" id="9778602at2"/>
<dbReference type="InterPro" id="IPR017896">
    <property type="entry name" value="4Fe4S_Fe-S-bd"/>
</dbReference>
<keyword evidence="3" id="KW-0411">Iron-sulfur</keyword>
<keyword evidence="7" id="KW-1185">Reference proteome</keyword>
<protein>
    <submittedName>
        <fullName evidence="6">Cobyrinic acid a,c-diamide synthase</fullName>
    </submittedName>
</protein>
<evidence type="ECO:0000313" key="7">
    <source>
        <dbReference type="Proteomes" id="UP000266441"/>
    </source>
</evidence>
<sequence>MQIAVASGKGGTGKTTVAVHLYHFIGKHTDKKVVLADCDVEEPNDMLFFPLLKPTGKKTVYQLIPEIDTEACTFCKECVEWCEFNAITVVPNQKFAEVDASLCHSCGACLMACKHKAITEKPFPVGTITRHKTGADKNLLEGRLKVGSAMQTTLIKKLKNEIEQNGAVVILDAPPGTSCPVVETVSDADYIILVAEPTPFGLHDLKITVELLGKLKKPFGIIINKAGLGSDDIYSFLKEKKIELLGEIPFSKEFATCYASGEMLKNIPEETEQIYREIIGKVIRPAPGRTGL</sequence>
<dbReference type="PANTHER" id="PTHR43063">
    <property type="entry name" value="4FE-4S CLUSTER CONTAINING PARA FAMILY ATPASE PROTEIN"/>
    <property type="match status" value="1"/>
</dbReference>
<dbReference type="Pfam" id="PF01656">
    <property type="entry name" value="CbiA"/>
    <property type="match status" value="1"/>
</dbReference>
<proteinExistence type="predicted"/>
<dbReference type="EMBL" id="QWET01000002">
    <property type="protein sequence ID" value="RIH66570.1"/>
    <property type="molecule type" value="Genomic_DNA"/>
</dbReference>
<accession>A0A399D8L3</accession>
<dbReference type="SUPFAM" id="SSF52540">
    <property type="entry name" value="P-loop containing nucleoside triphosphate hydrolases"/>
    <property type="match status" value="1"/>
</dbReference>
<evidence type="ECO:0000256" key="1">
    <source>
        <dbReference type="ARBA" id="ARBA00022723"/>
    </source>
</evidence>
<evidence type="ECO:0000259" key="4">
    <source>
        <dbReference type="PROSITE" id="PS51379"/>
    </source>
</evidence>
<dbReference type="GO" id="GO:0051536">
    <property type="term" value="F:iron-sulfur cluster binding"/>
    <property type="evidence" value="ECO:0007669"/>
    <property type="project" value="UniProtKB-KW"/>
</dbReference>
<comment type="caution">
    <text evidence="6">The sequence shown here is derived from an EMBL/GenBank/DDBJ whole genome shotgun (WGS) entry which is preliminary data.</text>
</comment>
<keyword evidence="1" id="KW-0479">Metal-binding</keyword>
<feature type="domain" description="4Fe-4S ferredoxin-type" evidence="4">
    <location>
        <begin position="94"/>
        <end position="123"/>
    </location>
</feature>
<dbReference type="InterPro" id="IPR017900">
    <property type="entry name" value="4Fe4S_Fe_S_CS"/>
</dbReference>